<accession>A0A3L8PZ39</accession>
<evidence type="ECO:0008006" key="3">
    <source>
        <dbReference type="Google" id="ProtNLM"/>
    </source>
</evidence>
<keyword evidence="2" id="KW-1185">Reference proteome</keyword>
<evidence type="ECO:0000313" key="1">
    <source>
        <dbReference type="EMBL" id="RLV59853.1"/>
    </source>
</evidence>
<proteinExistence type="predicted"/>
<sequence>MLLAFVGQVVAYHYVAVHKDISNSQFSSQKLFLDNQDSDLTTRNDLLVEGAAKDQLTSEKEEDCCEVQCCENDCFCPANACAPVVFLELSLPTLESAKISEPVLPVKSKSTRFIATSLYRPPIFTS</sequence>
<gene>
    <name evidence="1" type="ORF">D5018_09755</name>
</gene>
<comment type="caution">
    <text evidence="1">The sequence shown here is derived from an EMBL/GenBank/DDBJ whole genome shotgun (WGS) entry which is preliminary data.</text>
</comment>
<reference evidence="1 2" key="1">
    <citation type="submission" date="2018-09" db="EMBL/GenBank/DDBJ databases">
        <title>Phylogeny of the Shewanellaceae, and recommendation for two new genera, Pseudoshewanella and Parashewanella.</title>
        <authorList>
            <person name="Wang G."/>
        </authorList>
    </citation>
    <scope>NUCLEOTIDE SEQUENCE [LARGE SCALE GENOMIC DNA]</scope>
    <source>
        <strain evidence="1 2">C51</strain>
    </source>
</reference>
<dbReference type="AlphaFoldDB" id="A0A3L8PZ39"/>
<organism evidence="1 2">
    <name type="scientific">Parashewanella curva</name>
    <dbReference type="NCBI Taxonomy" id="2338552"/>
    <lineage>
        <taxon>Bacteria</taxon>
        <taxon>Pseudomonadati</taxon>
        <taxon>Pseudomonadota</taxon>
        <taxon>Gammaproteobacteria</taxon>
        <taxon>Alteromonadales</taxon>
        <taxon>Shewanellaceae</taxon>
        <taxon>Parashewanella</taxon>
    </lineage>
</organism>
<protein>
    <recommendedName>
        <fullName evidence="3">CopL family metal-binding regulatory protein</fullName>
    </recommendedName>
</protein>
<dbReference type="EMBL" id="QZEI01000025">
    <property type="protein sequence ID" value="RLV59853.1"/>
    <property type="molecule type" value="Genomic_DNA"/>
</dbReference>
<name>A0A3L8PZ39_9GAMM</name>
<evidence type="ECO:0000313" key="2">
    <source>
        <dbReference type="Proteomes" id="UP000281474"/>
    </source>
</evidence>
<dbReference type="Proteomes" id="UP000281474">
    <property type="component" value="Unassembled WGS sequence"/>
</dbReference>